<organism evidence="2 3">
    <name type="scientific">candidate division WWE3 bacterium CG08_land_8_20_14_0_20_41_10</name>
    <dbReference type="NCBI Taxonomy" id="1975085"/>
    <lineage>
        <taxon>Bacteria</taxon>
        <taxon>Katanobacteria</taxon>
    </lineage>
</organism>
<feature type="non-terminal residue" evidence="2">
    <location>
        <position position="166"/>
    </location>
</feature>
<dbReference type="EMBL" id="PEYU01000047">
    <property type="protein sequence ID" value="PIS22405.1"/>
    <property type="molecule type" value="Genomic_DNA"/>
</dbReference>
<gene>
    <name evidence="2" type="ORF">COT50_02125</name>
</gene>
<feature type="compositionally biased region" description="Gly residues" evidence="1">
    <location>
        <begin position="55"/>
        <end position="67"/>
    </location>
</feature>
<feature type="region of interest" description="Disordered" evidence="1">
    <location>
        <begin position="1"/>
        <end position="70"/>
    </location>
</feature>
<sequence length="166" mass="17670">MSDTAQNFNSNVNDIWSVPDSMQVSQTNGSAQNPHDDSNQPSLPKPLSGSFGKPGLAGGGESGGGSESGIIAQELLDKARLEEVGHIAEIYKSTETLASPEVGEKLKPAEAYKPKEEKTSVSQVAQPEETPLKGKIVDQRTGKVKTHRVAETADKTTKVADIKEQE</sequence>
<comment type="caution">
    <text evidence="2">The sequence shown here is derived from an EMBL/GenBank/DDBJ whole genome shotgun (WGS) entry which is preliminary data.</text>
</comment>
<dbReference type="Proteomes" id="UP000231252">
    <property type="component" value="Unassembled WGS sequence"/>
</dbReference>
<evidence type="ECO:0000256" key="1">
    <source>
        <dbReference type="SAM" id="MobiDB-lite"/>
    </source>
</evidence>
<name>A0A2H0XC70_UNCKA</name>
<dbReference type="AlphaFoldDB" id="A0A2H0XC70"/>
<feature type="compositionally biased region" description="Basic and acidic residues" evidence="1">
    <location>
        <begin position="102"/>
        <end position="119"/>
    </location>
</feature>
<proteinExistence type="predicted"/>
<reference evidence="3" key="1">
    <citation type="submission" date="2017-09" db="EMBL/GenBank/DDBJ databases">
        <title>Depth-based differentiation of microbial function through sediment-hosted aquifers and enrichment of novel symbionts in the deep terrestrial subsurface.</title>
        <authorList>
            <person name="Probst A.J."/>
            <person name="Ladd B."/>
            <person name="Jarett J.K."/>
            <person name="Geller-Mcgrath D.E."/>
            <person name="Sieber C.M.K."/>
            <person name="Emerson J.B."/>
            <person name="Anantharaman K."/>
            <person name="Thomas B.C."/>
            <person name="Malmstrom R."/>
            <person name="Stieglmeier M."/>
            <person name="Klingl A."/>
            <person name="Woyke T."/>
            <person name="Ryan C.M."/>
            <person name="Banfield J.F."/>
        </authorList>
    </citation>
    <scope>NUCLEOTIDE SEQUENCE [LARGE SCALE GENOMIC DNA]</scope>
</reference>
<accession>A0A2H0XC70</accession>
<feature type="compositionally biased region" description="Polar residues" evidence="1">
    <location>
        <begin position="1"/>
        <end position="33"/>
    </location>
</feature>
<evidence type="ECO:0000313" key="2">
    <source>
        <dbReference type="EMBL" id="PIS22405.1"/>
    </source>
</evidence>
<evidence type="ECO:0000313" key="3">
    <source>
        <dbReference type="Proteomes" id="UP000231252"/>
    </source>
</evidence>
<feature type="region of interest" description="Disordered" evidence="1">
    <location>
        <begin position="102"/>
        <end position="132"/>
    </location>
</feature>
<protein>
    <submittedName>
        <fullName evidence="2">Uncharacterized protein</fullName>
    </submittedName>
</protein>